<dbReference type="EMBL" id="CAKKTJ010000085">
    <property type="protein sequence ID" value="CAH0473496.1"/>
    <property type="molecule type" value="Genomic_DNA"/>
</dbReference>
<proteinExistence type="predicted"/>
<dbReference type="AlphaFoldDB" id="A0AAU9KGW3"/>
<feature type="compositionally biased region" description="Polar residues" evidence="1">
    <location>
        <begin position="38"/>
        <end position="49"/>
    </location>
</feature>
<evidence type="ECO:0000313" key="3">
    <source>
        <dbReference type="EMBL" id="CAH0516258.1"/>
    </source>
</evidence>
<organism evidence="2 5">
    <name type="scientific">Peronospora belbahrii</name>
    <dbReference type="NCBI Taxonomy" id="622444"/>
    <lineage>
        <taxon>Eukaryota</taxon>
        <taxon>Sar</taxon>
        <taxon>Stramenopiles</taxon>
        <taxon>Oomycota</taxon>
        <taxon>Peronosporomycetes</taxon>
        <taxon>Peronosporales</taxon>
        <taxon>Peronosporaceae</taxon>
        <taxon>Peronospora</taxon>
    </lineage>
</organism>
<sequence length="170" mass="19116">MKAPTTVHSATEHRPCFAARVFTLIFKRRQSVDKSRPKSWSGQPTSASVETLARHTSARSMITRQSGPLASEVTSRNTDDDYDHDSSWRKRQTHCANCGRLFFVSLSALSCGSTRFCSLDCKTTFEYVKHLEELLAEHMLKTSSCNGSSSDEDDYKVEEVDVEKLLTNLT</sequence>
<dbReference type="Proteomes" id="UP001160483">
    <property type="component" value="Unassembled WGS sequence"/>
</dbReference>
<gene>
    <name evidence="3" type="ORF">PBS001_LOCUS2938</name>
    <name evidence="2" type="ORF">PBS003_LOCUS384</name>
</gene>
<feature type="compositionally biased region" description="Polar residues" evidence="1">
    <location>
        <begin position="58"/>
        <end position="76"/>
    </location>
</feature>
<protein>
    <submittedName>
        <fullName evidence="2">Uncharacterized protein</fullName>
    </submittedName>
</protein>
<dbReference type="EMBL" id="CAKLCB010000162">
    <property type="protein sequence ID" value="CAH0516258.1"/>
    <property type="molecule type" value="Genomic_DNA"/>
</dbReference>
<reference evidence="2 4" key="1">
    <citation type="submission" date="2021-11" db="EMBL/GenBank/DDBJ databases">
        <authorList>
            <person name="Islam A."/>
            <person name="Islam S."/>
            <person name="Flora M.S."/>
            <person name="Rahman M."/>
            <person name="Ziaur R.M."/>
            <person name="Epstein J.H."/>
            <person name="Hassan M."/>
            <person name="Klassen M."/>
            <person name="Woodard K."/>
            <person name="Webb A."/>
            <person name="Webby R.J."/>
            <person name="El Zowalaty M.E."/>
        </authorList>
    </citation>
    <scope>NUCLEOTIDE SEQUENCE</scope>
    <source>
        <strain evidence="3">Pbs1</strain>
        <strain evidence="2">Pbs3</strain>
    </source>
</reference>
<name>A0AAU9KGW3_9STRA</name>
<evidence type="ECO:0000313" key="5">
    <source>
        <dbReference type="Proteomes" id="UP001160483"/>
    </source>
</evidence>
<evidence type="ECO:0000313" key="4">
    <source>
        <dbReference type="Proteomes" id="UP001158986"/>
    </source>
</evidence>
<feature type="region of interest" description="Disordered" evidence="1">
    <location>
        <begin position="35"/>
        <end position="83"/>
    </location>
</feature>
<comment type="caution">
    <text evidence="2">The sequence shown here is derived from an EMBL/GenBank/DDBJ whole genome shotgun (WGS) entry which is preliminary data.</text>
</comment>
<evidence type="ECO:0000313" key="2">
    <source>
        <dbReference type="EMBL" id="CAH0473496.1"/>
    </source>
</evidence>
<accession>A0AAU9KGW3</accession>
<evidence type="ECO:0000256" key="1">
    <source>
        <dbReference type="SAM" id="MobiDB-lite"/>
    </source>
</evidence>
<dbReference type="Proteomes" id="UP001158986">
    <property type="component" value="Unassembled WGS sequence"/>
</dbReference>
<keyword evidence="4" id="KW-1185">Reference proteome</keyword>